<keyword evidence="4" id="KW-1185">Reference proteome</keyword>
<dbReference type="EMBL" id="BAAAMR010000015">
    <property type="protein sequence ID" value="GAA2130631.1"/>
    <property type="molecule type" value="Genomic_DNA"/>
</dbReference>
<dbReference type="PANTHER" id="PTHR46696:SF1">
    <property type="entry name" value="CYTOCHROME P450 YJIB-RELATED"/>
    <property type="match status" value="1"/>
</dbReference>
<dbReference type="PROSITE" id="PS00086">
    <property type="entry name" value="CYTOCHROME_P450"/>
    <property type="match status" value="1"/>
</dbReference>
<dbReference type="PRINTS" id="PR00385">
    <property type="entry name" value="P450"/>
</dbReference>
<comment type="caution">
    <text evidence="3">The sequence shown here is derived from an EMBL/GenBank/DDBJ whole genome shotgun (WGS) entry which is preliminary data.</text>
</comment>
<dbReference type="PANTHER" id="PTHR46696">
    <property type="entry name" value="P450, PUTATIVE (EUROFUNG)-RELATED"/>
    <property type="match status" value="1"/>
</dbReference>
<dbReference type="InterPro" id="IPR001128">
    <property type="entry name" value="Cyt_P450"/>
</dbReference>
<gene>
    <name evidence="3" type="ORF">GCM10009727_22690</name>
</gene>
<comment type="similarity">
    <text evidence="1 2">Belongs to the cytochrome P450 family.</text>
</comment>
<protein>
    <submittedName>
        <fullName evidence="3">Cytochrome P450</fullName>
    </submittedName>
</protein>
<evidence type="ECO:0000256" key="2">
    <source>
        <dbReference type="RuleBase" id="RU000461"/>
    </source>
</evidence>
<evidence type="ECO:0000256" key="1">
    <source>
        <dbReference type="ARBA" id="ARBA00010617"/>
    </source>
</evidence>
<proteinExistence type="inferred from homology"/>
<keyword evidence="2" id="KW-0560">Oxidoreductase</keyword>
<dbReference type="InterPro" id="IPR036396">
    <property type="entry name" value="Cyt_P450_sf"/>
</dbReference>
<organism evidence="3 4">
    <name type="scientific">Actinomadura napierensis</name>
    <dbReference type="NCBI Taxonomy" id="267854"/>
    <lineage>
        <taxon>Bacteria</taxon>
        <taxon>Bacillati</taxon>
        <taxon>Actinomycetota</taxon>
        <taxon>Actinomycetes</taxon>
        <taxon>Streptosporangiales</taxon>
        <taxon>Thermomonosporaceae</taxon>
        <taxon>Actinomadura</taxon>
    </lineage>
</organism>
<dbReference type="InterPro" id="IPR002397">
    <property type="entry name" value="Cyt_P450_B"/>
</dbReference>
<dbReference type="PRINTS" id="PR00359">
    <property type="entry name" value="BP450"/>
</dbReference>
<dbReference type="Gene3D" id="1.10.630.10">
    <property type="entry name" value="Cytochrome P450"/>
    <property type="match status" value="1"/>
</dbReference>
<keyword evidence="2" id="KW-0408">Iron</keyword>
<dbReference type="InterPro" id="IPR017972">
    <property type="entry name" value="Cyt_P450_CS"/>
</dbReference>
<keyword evidence="2" id="KW-0503">Monooxygenase</keyword>
<keyword evidence="2" id="KW-0349">Heme</keyword>
<reference evidence="4" key="1">
    <citation type="journal article" date="2019" name="Int. J. Syst. Evol. Microbiol.">
        <title>The Global Catalogue of Microorganisms (GCM) 10K type strain sequencing project: providing services to taxonomists for standard genome sequencing and annotation.</title>
        <authorList>
            <consortium name="The Broad Institute Genomics Platform"/>
            <consortium name="The Broad Institute Genome Sequencing Center for Infectious Disease"/>
            <person name="Wu L."/>
            <person name="Ma J."/>
        </authorList>
    </citation>
    <scope>NUCLEOTIDE SEQUENCE [LARGE SCALE GENOMIC DNA]</scope>
    <source>
        <strain evidence="4">JCM 13850</strain>
    </source>
</reference>
<keyword evidence="2" id="KW-0479">Metal-binding</keyword>
<dbReference type="SUPFAM" id="SSF48264">
    <property type="entry name" value="Cytochrome P450"/>
    <property type="match status" value="1"/>
</dbReference>
<sequence>MTVPLDHPTTHLDLFSAEVVADPSPALAQLRSLGPVVYCAEHDFFLLTRYEDVRAAAADWQTFTSAHGVALTPEFNKQLEGSVLATDPPEHDALRAVLSDKLAPRGLAKIRQRISDYAHGLVAQTVARETFDGVLDIARVFPINVVADLVGLPREGREYMHPGADATFAGFGPFGDYVQQHLPQMRSYHEWMATMADRSKLAPGGWGEAIMDAVDDGRLTRLGAIRTVSAYLTAGMDTTVNAIAALMRLFADRTDVWEALKADPRLAGPVFEEILRLEAPVSGFFRVARHDVAIGDVTVPAGARVMLNWAAANRDPAKYPDPDRFDITRNPLDHVAFGYGIHACAGQGLARMEAAALLQALAAQIDTIHLTGEPVRGRNPVVRGYDSVPLRVTPRRPA</sequence>
<dbReference type="Proteomes" id="UP001501020">
    <property type="component" value="Unassembled WGS sequence"/>
</dbReference>
<evidence type="ECO:0000313" key="3">
    <source>
        <dbReference type="EMBL" id="GAA2130631.1"/>
    </source>
</evidence>
<accession>A0ABP5KCU2</accession>
<dbReference type="Pfam" id="PF00067">
    <property type="entry name" value="p450"/>
    <property type="match status" value="1"/>
</dbReference>
<dbReference type="RefSeq" id="WP_344264607.1">
    <property type="nucleotide sequence ID" value="NZ_BAAAMR010000015.1"/>
</dbReference>
<evidence type="ECO:0000313" key="4">
    <source>
        <dbReference type="Proteomes" id="UP001501020"/>
    </source>
</evidence>
<name>A0ABP5KCU2_9ACTN</name>